<organism evidence="4 5">
    <name type="scientific">Pedobacter aquae</name>
    <dbReference type="NCBI Taxonomy" id="2605747"/>
    <lineage>
        <taxon>Bacteria</taxon>
        <taxon>Pseudomonadati</taxon>
        <taxon>Bacteroidota</taxon>
        <taxon>Sphingobacteriia</taxon>
        <taxon>Sphingobacteriales</taxon>
        <taxon>Sphingobacteriaceae</taxon>
        <taxon>Pedobacter</taxon>
    </lineage>
</organism>
<dbReference type="PRINTS" id="PR00679">
    <property type="entry name" value="PROHIBITIN"/>
</dbReference>
<evidence type="ECO:0000313" key="4">
    <source>
        <dbReference type="EMBL" id="QEK52076.1"/>
    </source>
</evidence>
<keyword evidence="5" id="KW-1185">Reference proteome</keyword>
<proteinExistence type="predicted"/>
<evidence type="ECO:0000313" key="5">
    <source>
        <dbReference type="Proteomes" id="UP000323653"/>
    </source>
</evidence>
<protein>
    <submittedName>
        <fullName evidence="4">Prohibitin family protein</fullName>
    </submittedName>
</protein>
<keyword evidence="2" id="KW-0472">Membrane</keyword>
<dbReference type="SUPFAM" id="SSF117892">
    <property type="entry name" value="Band 7/SPFH domain"/>
    <property type="match status" value="1"/>
</dbReference>
<feature type="domain" description="Band 7" evidence="3">
    <location>
        <begin position="18"/>
        <end position="180"/>
    </location>
</feature>
<sequence>MKTKVILFSACLAVASLSSCTIIKQGEIGVKRSFGKINPKPLMEGAKVFNPFTTTIIKLPTRTINMEVRLPLPSKEGLTVQSEVSILYRLVGDYGPKIVENLGKSYEQVVIIPVFRSAVADISSQYFAKDMHTGQRTLIEKSIKDLMMTQLQSRGFVIESVLLKSIVLPPGLTKAIEEKLEAEQDAQRMQFILDKERQEATRRTIEAEGVRDAQKIISEGLSPMLLRFKAIEAFNKLSTSPNAKTIITDGDSPLILNADGK</sequence>
<dbReference type="InterPro" id="IPR001107">
    <property type="entry name" value="Band_7"/>
</dbReference>
<evidence type="ECO:0000256" key="2">
    <source>
        <dbReference type="ARBA" id="ARBA00023136"/>
    </source>
</evidence>
<evidence type="ECO:0000259" key="3">
    <source>
        <dbReference type="SMART" id="SM00244"/>
    </source>
</evidence>
<dbReference type="PROSITE" id="PS51257">
    <property type="entry name" value="PROKAR_LIPOPROTEIN"/>
    <property type="match status" value="1"/>
</dbReference>
<accession>A0A5C0VHW5</accession>
<dbReference type="GO" id="GO:0016020">
    <property type="term" value="C:membrane"/>
    <property type="evidence" value="ECO:0007669"/>
    <property type="project" value="UniProtKB-SubCell"/>
</dbReference>
<dbReference type="RefSeq" id="WP_149074930.1">
    <property type="nucleotide sequence ID" value="NZ_CP043329.1"/>
</dbReference>
<dbReference type="CDD" id="cd03401">
    <property type="entry name" value="SPFH_prohibitin"/>
    <property type="match status" value="1"/>
</dbReference>
<dbReference type="PANTHER" id="PTHR23222:SF1">
    <property type="entry name" value="PROHIBITIN-2"/>
    <property type="match status" value="1"/>
</dbReference>
<dbReference type="GO" id="GO:0007005">
    <property type="term" value="P:mitochondrion organization"/>
    <property type="evidence" value="ECO:0007669"/>
    <property type="project" value="TreeGrafter"/>
</dbReference>
<dbReference type="SMART" id="SM00244">
    <property type="entry name" value="PHB"/>
    <property type="match status" value="1"/>
</dbReference>
<reference evidence="4 5" key="1">
    <citation type="submission" date="2019-08" db="EMBL/GenBank/DDBJ databases">
        <title>Pedobacter sp. nov., isolated from Han river, South Korea.</title>
        <authorList>
            <person name="Lee D.-H."/>
            <person name="Kim Y.-S."/>
            <person name="Hwang E.-M."/>
            <person name="Le Tran T.C."/>
            <person name="Cha C.-J."/>
        </authorList>
    </citation>
    <scope>NUCLEOTIDE SEQUENCE [LARGE SCALE GENOMIC DNA]</scope>
    <source>
        <strain evidence="4 5">CJ43</strain>
    </source>
</reference>
<dbReference type="AlphaFoldDB" id="A0A5C0VHW5"/>
<dbReference type="Pfam" id="PF01145">
    <property type="entry name" value="Band_7"/>
    <property type="match status" value="1"/>
</dbReference>
<dbReference type="Proteomes" id="UP000323653">
    <property type="component" value="Chromosome"/>
</dbReference>
<comment type="subcellular location">
    <subcellularLocation>
        <location evidence="1">Membrane</location>
        <topology evidence="1">Single-pass membrane protein</topology>
    </subcellularLocation>
</comment>
<dbReference type="PANTHER" id="PTHR23222">
    <property type="entry name" value="PROHIBITIN"/>
    <property type="match status" value="1"/>
</dbReference>
<dbReference type="KEGG" id="pej:FYC62_10730"/>
<dbReference type="InterPro" id="IPR036013">
    <property type="entry name" value="Band_7/SPFH_dom_sf"/>
</dbReference>
<evidence type="ECO:0000256" key="1">
    <source>
        <dbReference type="ARBA" id="ARBA00004167"/>
    </source>
</evidence>
<gene>
    <name evidence="4" type="ORF">FYC62_10730</name>
</gene>
<dbReference type="EMBL" id="CP043329">
    <property type="protein sequence ID" value="QEK52076.1"/>
    <property type="molecule type" value="Genomic_DNA"/>
</dbReference>
<dbReference type="InterPro" id="IPR000163">
    <property type="entry name" value="Prohibitin"/>
</dbReference>
<dbReference type="Gene3D" id="3.30.479.30">
    <property type="entry name" value="Band 7 domain"/>
    <property type="match status" value="1"/>
</dbReference>
<name>A0A5C0VHW5_9SPHI</name>